<sequence length="77" mass="8115">MQLEGSNSSDDGRGISNAAQWVGSSLGQGPGYLSQYLAPPGMNNYGVSGPQFGDADDFDETVDPTEFGLKGWSPEQK</sequence>
<dbReference type="Proteomes" id="UP000054248">
    <property type="component" value="Unassembled WGS sequence"/>
</dbReference>
<evidence type="ECO:0000256" key="1">
    <source>
        <dbReference type="SAM" id="MobiDB-lite"/>
    </source>
</evidence>
<dbReference type="OrthoDB" id="3229240at2759"/>
<keyword evidence="3" id="KW-1185">Reference proteome</keyword>
<evidence type="ECO:0000313" key="3">
    <source>
        <dbReference type="Proteomes" id="UP000054248"/>
    </source>
</evidence>
<dbReference type="AlphaFoldDB" id="A0A0C3L8W0"/>
<reference evidence="2 3" key="1">
    <citation type="submission" date="2014-04" db="EMBL/GenBank/DDBJ databases">
        <authorList>
            <consortium name="DOE Joint Genome Institute"/>
            <person name="Kuo A."/>
            <person name="Girlanda M."/>
            <person name="Perotto S."/>
            <person name="Kohler A."/>
            <person name="Nagy L.G."/>
            <person name="Floudas D."/>
            <person name="Copeland A."/>
            <person name="Barry K.W."/>
            <person name="Cichocki N."/>
            <person name="Veneault-Fourrey C."/>
            <person name="LaButti K."/>
            <person name="Lindquist E.A."/>
            <person name="Lipzen A."/>
            <person name="Lundell T."/>
            <person name="Morin E."/>
            <person name="Murat C."/>
            <person name="Sun H."/>
            <person name="Tunlid A."/>
            <person name="Henrissat B."/>
            <person name="Grigoriev I.V."/>
            <person name="Hibbett D.S."/>
            <person name="Martin F."/>
            <person name="Nordberg H.P."/>
            <person name="Cantor M.N."/>
            <person name="Hua S.X."/>
        </authorList>
    </citation>
    <scope>NUCLEOTIDE SEQUENCE [LARGE SCALE GENOMIC DNA]</scope>
    <source>
        <strain evidence="2 3">MUT 4182</strain>
    </source>
</reference>
<gene>
    <name evidence="2" type="ORF">M407DRAFT_242295</name>
</gene>
<proteinExistence type="predicted"/>
<accession>A0A0C3L8W0</accession>
<feature type="compositionally biased region" description="Acidic residues" evidence="1">
    <location>
        <begin position="54"/>
        <end position="63"/>
    </location>
</feature>
<dbReference type="EMBL" id="KN822974">
    <property type="protein sequence ID" value="KIO30273.1"/>
    <property type="molecule type" value="Genomic_DNA"/>
</dbReference>
<organism evidence="2 3">
    <name type="scientific">Tulasnella calospora MUT 4182</name>
    <dbReference type="NCBI Taxonomy" id="1051891"/>
    <lineage>
        <taxon>Eukaryota</taxon>
        <taxon>Fungi</taxon>
        <taxon>Dikarya</taxon>
        <taxon>Basidiomycota</taxon>
        <taxon>Agaricomycotina</taxon>
        <taxon>Agaricomycetes</taxon>
        <taxon>Cantharellales</taxon>
        <taxon>Tulasnellaceae</taxon>
        <taxon>Tulasnella</taxon>
    </lineage>
</organism>
<name>A0A0C3L8W0_9AGAM</name>
<evidence type="ECO:0000313" key="2">
    <source>
        <dbReference type="EMBL" id="KIO30273.1"/>
    </source>
</evidence>
<dbReference type="HOGENOM" id="CLU_2639917_0_0_1"/>
<feature type="region of interest" description="Disordered" evidence="1">
    <location>
        <begin position="47"/>
        <end position="77"/>
    </location>
</feature>
<protein>
    <submittedName>
        <fullName evidence="2">Uncharacterized protein</fullName>
    </submittedName>
</protein>
<reference evidence="3" key="2">
    <citation type="submission" date="2015-01" db="EMBL/GenBank/DDBJ databases">
        <title>Evolutionary Origins and Diversification of the Mycorrhizal Mutualists.</title>
        <authorList>
            <consortium name="DOE Joint Genome Institute"/>
            <consortium name="Mycorrhizal Genomics Consortium"/>
            <person name="Kohler A."/>
            <person name="Kuo A."/>
            <person name="Nagy L.G."/>
            <person name="Floudas D."/>
            <person name="Copeland A."/>
            <person name="Barry K.W."/>
            <person name="Cichocki N."/>
            <person name="Veneault-Fourrey C."/>
            <person name="LaButti K."/>
            <person name="Lindquist E.A."/>
            <person name="Lipzen A."/>
            <person name="Lundell T."/>
            <person name="Morin E."/>
            <person name="Murat C."/>
            <person name="Riley R."/>
            <person name="Ohm R."/>
            <person name="Sun H."/>
            <person name="Tunlid A."/>
            <person name="Henrissat B."/>
            <person name="Grigoriev I.V."/>
            <person name="Hibbett D.S."/>
            <person name="Martin F."/>
        </authorList>
    </citation>
    <scope>NUCLEOTIDE SEQUENCE [LARGE SCALE GENOMIC DNA]</scope>
    <source>
        <strain evidence="3">MUT 4182</strain>
    </source>
</reference>